<organism evidence="2 3">
    <name type="scientific">Clostridium symbiosum</name>
    <name type="common">Bacteroides symbiosus</name>
    <dbReference type="NCBI Taxonomy" id="1512"/>
    <lineage>
        <taxon>Bacteria</taxon>
        <taxon>Bacillati</taxon>
        <taxon>Bacillota</taxon>
        <taxon>Clostridia</taxon>
        <taxon>Lachnospirales</taxon>
        <taxon>Lachnospiraceae</taxon>
        <taxon>Otoolea</taxon>
    </lineage>
</organism>
<dbReference type="RefSeq" id="WP_024739724.1">
    <property type="nucleotide sequence ID" value="NZ_JAINVB010000001.1"/>
</dbReference>
<proteinExistence type="predicted"/>
<dbReference type="Proteomes" id="UP001203136">
    <property type="component" value="Unassembled WGS sequence"/>
</dbReference>
<comment type="caution">
    <text evidence="2">The sequence shown here is derived from an EMBL/GenBank/DDBJ whole genome shotgun (WGS) entry which is preliminary data.</text>
</comment>
<accession>A0AAW5FB23</accession>
<evidence type="ECO:0000313" key="3">
    <source>
        <dbReference type="Proteomes" id="UP001203136"/>
    </source>
</evidence>
<evidence type="ECO:0000313" key="1">
    <source>
        <dbReference type="EMBL" id="MCK0085248.1"/>
    </source>
</evidence>
<dbReference type="EMBL" id="JAINVB010000001">
    <property type="protein sequence ID" value="MCK0085248.1"/>
    <property type="molecule type" value="Genomic_DNA"/>
</dbReference>
<dbReference type="AlphaFoldDB" id="A0AAW5FB23"/>
<sequence length="84" mass="9723">MKKEYAVNIESVNSDRDWNTADMADWYDSYDEAYDAAEKAFSDPDVMEAHVSIWEDGDVDGTPLRMVREDGNVHQYQGETRLWA</sequence>
<protein>
    <submittedName>
        <fullName evidence="2">Uncharacterized protein</fullName>
    </submittedName>
</protein>
<gene>
    <name evidence="1" type="ORF">K5I21_05060</name>
    <name evidence="2" type="ORF">K5I21_25390</name>
</gene>
<reference evidence="2" key="1">
    <citation type="journal article" date="2022" name="Cell Host Microbe">
        <title>Colonization of the live biotherapeutic product VE303 and modulation of the microbiota and metabolites in healthy volunteers.</title>
        <authorList>
            <person name="Dsouza M."/>
            <person name="Menon R."/>
            <person name="Crossette E."/>
            <person name="Bhattarai S.K."/>
            <person name="Schneider J."/>
            <person name="Kim Y.G."/>
            <person name="Reddy S."/>
            <person name="Caballero S."/>
            <person name="Felix C."/>
            <person name="Cornacchione L."/>
            <person name="Hendrickson J."/>
            <person name="Watson A.R."/>
            <person name="Minot S.S."/>
            <person name="Greenfield N."/>
            <person name="Schopf L."/>
            <person name="Szabady R."/>
            <person name="Patarroyo J."/>
            <person name="Smith W."/>
            <person name="Harrison P."/>
            <person name="Kuijper E.J."/>
            <person name="Kelly C.P."/>
            <person name="Olle B."/>
            <person name="Bobilev D."/>
            <person name="Silber J.L."/>
            <person name="Bucci V."/>
            <person name="Roberts B."/>
            <person name="Faith J."/>
            <person name="Norman J.M."/>
        </authorList>
    </citation>
    <scope>NUCLEOTIDE SEQUENCE</scope>
    <source>
        <strain evidence="2">VE303-04</strain>
    </source>
</reference>
<name>A0AAW5FB23_CLOSY</name>
<evidence type="ECO:0000313" key="2">
    <source>
        <dbReference type="EMBL" id="MCK0089144.1"/>
    </source>
</evidence>
<dbReference type="EMBL" id="JAINVB010000002">
    <property type="protein sequence ID" value="MCK0089144.1"/>
    <property type="molecule type" value="Genomic_DNA"/>
</dbReference>